<evidence type="ECO:0000259" key="1">
    <source>
        <dbReference type="PROSITE" id="PS51192"/>
    </source>
</evidence>
<comment type="caution">
    <text evidence="2">The sequence shown here is derived from an EMBL/GenBank/DDBJ whole genome shotgun (WGS) entry which is preliminary data.</text>
</comment>
<keyword evidence="3" id="KW-1185">Reference proteome</keyword>
<keyword evidence="2" id="KW-0067">ATP-binding</keyword>
<proteinExistence type="predicted"/>
<evidence type="ECO:0000313" key="3">
    <source>
        <dbReference type="Proteomes" id="UP001232343"/>
    </source>
</evidence>
<dbReference type="EMBL" id="JAUSUO010000004">
    <property type="protein sequence ID" value="MDQ0343322.1"/>
    <property type="molecule type" value="Genomic_DNA"/>
</dbReference>
<dbReference type="Gene3D" id="3.40.50.300">
    <property type="entry name" value="P-loop containing nucleotide triphosphate hydrolases"/>
    <property type="match status" value="1"/>
</dbReference>
<dbReference type="InterPro" id="IPR001650">
    <property type="entry name" value="Helicase_C-like"/>
</dbReference>
<sequence length="413" mass="48840">MKLFPHQERVLNETYKNNRVAYYLDMGLGKTFVGSEKMWELNTPFNLVICQKSKIEDWKEHFEQHYDYNVIVYDKQRIENIPLESVLIINYDKVWRRPELHKLKDFTLMLDESSMIKNESSNRSKFILKLRADNVILLSGTPTGGKYEELWSQLHLLGWKINKKLFMKQFVVQEWNDRNQSYDIVGYKNVERLKAKLRKHGAVFMKTEEVFDLPKVNDQIVKIRSTKEYVQFKKDHIIEIGDELLVGDTATTKKLYLRQLAGVYNQNKLQYVKDLIDSTNDRVIIFYNFKKEYAALVDMIDRPIATVNGDLKDLSAYEDHGNSVTLIQYQAGAMGLNLQKANKIVYFTLTDKSELFEQSKKRIHRIGQDRPCFYYYLLTAGSIEWRMKAVLDERKDYTDALFEEEEKDEQFTS</sequence>
<dbReference type="Proteomes" id="UP001232343">
    <property type="component" value="Unassembled WGS sequence"/>
</dbReference>
<dbReference type="PANTHER" id="PTHR45629">
    <property type="entry name" value="SNF2/RAD54 FAMILY MEMBER"/>
    <property type="match status" value="1"/>
</dbReference>
<dbReference type="InterPro" id="IPR014001">
    <property type="entry name" value="Helicase_ATP-bd"/>
</dbReference>
<dbReference type="InterPro" id="IPR027417">
    <property type="entry name" value="P-loop_NTPase"/>
</dbReference>
<evidence type="ECO:0000313" key="2">
    <source>
        <dbReference type="EMBL" id="MDQ0343322.1"/>
    </source>
</evidence>
<organism evidence="2 3">
    <name type="scientific">Lederbergia wuyishanensis</name>
    <dbReference type="NCBI Taxonomy" id="1347903"/>
    <lineage>
        <taxon>Bacteria</taxon>
        <taxon>Bacillati</taxon>
        <taxon>Bacillota</taxon>
        <taxon>Bacilli</taxon>
        <taxon>Bacillales</taxon>
        <taxon>Bacillaceae</taxon>
        <taxon>Lederbergia</taxon>
    </lineage>
</organism>
<dbReference type="SMART" id="SM00487">
    <property type="entry name" value="DEXDc"/>
    <property type="match status" value="1"/>
</dbReference>
<dbReference type="PANTHER" id="PTHR45629:SF7">
    <property type="entry name" value="DNA EXCISION REPAIR PROTEIN ERCC-6-RELATED"/>
    <property type="match status" value="1"/>
</dbReference>
<reference evidence="2 3" key="1">
    <citation type="submission" date="2023-07" db="EMBL/GenBank/DDBJ databases">
        <title>Genomic Encyclopedia of Type Strains, Phase IV (KMG-IV): sequencing the most valuable type-strain genomes for metagenomic binning, comparative biology and taxonomic classification.</title>
        <authorList>
            <person name="Goeker M."/>
        </authorList>
    </citation>
    <scope>NUCLEOTIDE SEQUENCE [LARGE SCALE GENOMIC DNA]</scope>
    <source>
        <strain evidence="2 3">DSM 27848</strain>
    </source>
</reference>
<dbReference type="RefSeq" id="WP_244681695.1">
    <property type="nucleotide sequence ID" value="NZ_JALIRM010000008.1"/>
</dbReference>
<protein>
    <submittedName>
        <fullName evidence="2">SNF2 family DNA or RNA helicase</fullName>
    </submittedName>
</protein>
<dbReference type="Pfam" id="PF00176">
    <property type="entry name" value="SNF2-rel_dom"/>
    <property type="match status" value="1"/>
</dbReference>
<feature type="domain" description="Helicase ATP-binding" evidence="1">
    <location>
        <begin position="11"/>
        <end position="160"/>
    </location>
</feature>
<dbReference type="SUPFAM" id="SSF52540">
    <property type="entry name" value="P-loop containing nucleoside triphosphate hydrolases"/>
    <property type="match status" value="2"/>
</dbReference>
<dbReference type="PROSITE" id="PS51192">
    <property type="entry name" value="HELICASE_ATP_BIND_1"/>
    <property type="match status" value="1"/>
</dbReference>
<dbReference type="Gene3D" id="3.40.50.10810">
    <property type="entry name" value="Tandem AAA-ATPase domain"/>
    <property type="match status" value="1"/>
</dbReference>
<gene>
    <name evidence="2" type="ORF">J2S14_002136</name>
</gene>
<keyword evidence="2" id="KW-0547">Nucleotide-binding</keyword>
<dbReference type="GO" id="GO:0004386">
    <property type="term" value="F:helicase activity"/>
    <property type="evidence" value="ECO:0007669"/>
    <property type="project" value="UniProtKB-KW"/>
</dbReference>
<dbReference type="InterPro" id="IPR050496">
    <property type="entry name" value="SNF2_RAD54_helicase_repair"/>
</dbReference>
<dbReference type="InterPro" id="IPR000330">
    <property type="entry name" value="SNF2_N"/>
</dbReference>
<dbReference type="Pfam" id="PF00271">
    <property type="entry name" value="Helicase_C"/>
    <property type="match status" value="1"/>
</dbReference>
<keyword evidence="2" id="KW-0378">Hydrolase</keyword>
<keyword evidence="2" id="KW-0347">Helicase</keyword>
<name>A0ABU0D4I7_9BACI</name>
<accession>A0ABU0D4I7</accession>
<dbReference type="InterPro" id="IPR038718">
    <property type="entry name" value="SNF2-like_sf"/>
</dbReference>